<dbReference type="GeneID" id="301141902"/>
<evidence type="ECO:0000313" key="2">
    <source>
        <dbReference type="EMBL" id="MED4403744.1"/>
    </source>
</evidence>
<evidence type="ECO:0000256" key="1">
    <source>
        <dbReference type="SAM" id="SignalP"/>
    </source>
</evidence>
<proteinExistence type="predicted"/>
<accession>A0ABU6P313</accession>
<dbReference type="RefSeq" id="WP_066231718.1">
    <property type="nucleotide sequence ID" value="NZ_JARTFQ010000006.1"/>
</dbReference>
<gene>
    <name evidence="2" type="ORF">P9271_20755</name>
</gene>
<sequence length="137" mass="15720">MKRKTILLFLVLVLSLPISVSSETSVIKIMDIETNQIIAEKKSSPKIEEKVKDTIASIKNIAVEVNPIPDKGYLIRIPLMKPLKIKNKWYDDITNEVIIVYSKEENFPHKIILFTDDNKPIFFDVNTDLTPLINILL</sequence>
<dbReference type="Proteomes" id="UP001342826">
    <property type="component" value="Unassembled WGS sequence"/>
</dbReference>
<comment type="caution">
    <text evidence="2">The sequence shown here is derived from an EMBL/GenBank/DDBJ whole genome shotgun (WGS) entry which is preliminary data.</text>
</comment>
<keyword evidence="1" id="KW-0732">Signal</keyword>
<evidence type="ECO:0000313" key="3">
    <source>
        <dbReference type="Proteomes" id="UP001342826"/>
    </source>
</evidence>
<dbReference type="EMBL" id="JARTFS010000018">
    <property type="protein sequence ID" value="MED4403744.1"/>
    <property type="molecule type" value="Genomic_DNA"/>
</dbReference>
<keyword evidence="3" id="KW-1185">Reference proteome</keyword>
<name>A0ABU6P313_9BACI</name>
<organism evidence="2 3">
    <name type="scientific">Metabacillus fastidiosus</name>
    <dbReference type="NCBI Taxonomy" id="1458"/>
    <lineage>
        <taxon>Bacteria</taxon>
        <taxon>Bacillati</taxon>
        <taxon>Bacillota</taxon>
        <taxon>Bacilli</taxon>
        <taxon>Bacillales</taxon>
        <taxon>Bacillaceae</taxon>
        <taxon>Metabacillus</taxon>
    </lineage>
</organism>
<feature type="chain" id="PRO_5046669116" evidence="1">
    <location>
        <begin position="23"/>
        <end position="137"/>
    </location>
</feature>
<feature type="signal peptide" evidence="1">
    <location>
        <begin position="1"/>
        <end position="22"/>
    </location>
</feature>
<protein>
    <submittedName>
        <fullName evidence="2">Uncharacterized protein</fullName>
    </submittedName>
</protein>
<reference evidence="2 3" key="1">
    <citation type="submission" date="2023-03" db="EMBL/GenBank/DDBJ databases">
        <title>Bacillus Genome Sequencing.</title>
        <authorList>
            <person name="Dunlap C."/>
        </authorList>
    </citation>
    <scope>NUCLEOTIDE SEQUENCE [LARGE SCALE GENOMIC DNA]</scope>
    <source>
        <strain evidence="2 3">NRS-1717</strain>
    </source>
</reference>